<sequence>MRLLLALPLLLAAAQAAVSPEDISVTLYSFRDDAVSIKNTAAQINIVNGPLVTIDQGPLAKVVKSLNDAADSGNAVGAQLGGTAVVTDKTDADNIFSAYVAFAQAHVALFDQMTSRSGVMRVVPNRTGPSVTKALKRVQAVIYGFTDFLEQVVPSKANAMETQFAPLVTSMDKTMRAYSPFL</sequence>
<accession>A0AAD9I524</accession>
<keyword evidence="1" id="KW-0732">Signal</keyword>
<comment type="caution">
    <text evidence="2">The sequence shown here is derived from an EMBL/GenBank/DDBJ whole genome shotgun (WGS) entry which is preliminary data.</text>
</comment>
<protein>
    <submittedName>
        <fullName evidence="2">Uncharacterized protein</fullName>
    </submittedName>
</protein>
<feature type="chain" id="PRO_5042179798" evidence="1">
    <location>
        <begin position="17"/>
        <end position="182"/>
    </location>
</feature>
<proteinExistence type="predicted"/>
<name>A0AAD9I524_9PEZI</name>
<organism evidence="2 3">
    <name type="scientific">Phyllachora maydis</name>
    <dbReference type="NCBI Taxonomy" id="1825666"/>
    <lineage>
        <taxon>Eukaryota</taxon>
        <taxon>Fungi</taxon>
        <taxon>Dikarya</taxon>
        <taxon>Ascomycota</taxon>
        <taxon>Pezizomycotina</taxon>
        <taxon>Sordariomycetes</taxon>
        <taxon>Sordariomycetidae</taxon>
        <taxon>Phyllachorales</taxon>
        <taxon>Phyllachoraceae</taxon>
        <taxon>Phyllachora</taxon>
    </lineage>
</organism>
<evidence type="ECO:0000313" key="2">
    <source>
        <dbReference type="EMBL" id="KAK2071374.1"/>
    </source>
</evidence>
<reference evidence="2" key="1">
    <citation type="journal article" date="2023" name="Mol. Plant Microbe Interact.">
        <title>Elucidating the Obligate Nature and Biological Capacity of an Invasive Fungal Corn Pathogen.</title>
        <authorList>
            <person name="MacCready J.S."/>
            <person name="Roggenkamp E.M."/>
            <person name="Gdanetz K."/>
            <person name="Chilvers M.I."/>
        </authorList>
    </citation>
    <scope>NUCLEOTIDE SEQUENCE</scope>
    <source>
        <strain evidence="2">PM02</strain>
    </source>
</reference>
<evidence type="ECO:0000313" key="3">
    <source>
        <dbReference type="Proteomes" id="UP001217918"/>
    </source>
</evidence>
<feature type="signal peptide" evidence="1">
    <location>
        <begin position="1"/>
        <end position="16"/>
    </location>
</feature>
<keyword evidence="3" id="KW-1185">Reference proteome</keyword>
<evidence type="ECO:0000256" key="1">
    <source>
        <dbReference type="SAM" id="SignalP"/>
    </source>
</evidence>
<gene>
    <name evidence="2" type="ORF">P8C59_005803</name>
</gene>
<dbReference type="AlphaFoldDB" id="A0AAD9I524"/>
<dbReference type="Proteomes" id="UP001217918">
    <property type="component" value="Unassembled WGS sequence"/>
</dbReference>
<dbReference type="Pfam" id="PF17615">
    <property type="entry name" value="C166"/>
    <property type="match status" value="1"/>
</dbReference>
<dbReference type="EMBL" id="JAQQPM010000005">
    <property type="protein sequence ID" value="KAK2071374.1"/>
    <property type="molecule type" value="Genomic_DNA"/>
</dbReference>